<protein>
    <submittedName>
        <fullName evidence="1">Uncharacterized protein</fullName>
    </submittedName>
</protein>
<organism evidence="1 2">
    <name type="scientific">Dryococelus australis</name>
    <dbReference type="NCBI Taxonomy" id="614101"/>
    <lineage>
        <taxon>Eukaryota</taxon>
        <taxon>Metazoa</taxon>
        <taxon>Ecdysozoa</taxon>
        <taxon>Arthropoda</taxon>
        <taxon>Hexapoda</taxon>
        <taxon>Insecta</taxon>
        <taxon>Pterygota</taxon>
        <taxon>Neoptera</taxon>
        <taxon>Polyneoptera</taxon>
        <taxon>Phasmatodea</taxon>
        <taxon>Verophasmatodea</taxon>
        <taxon>Anareolatae</taxon>
        <taxon>Phasmatidae</taxon>
        <taxon>Eurycanthinae</taxon>
        <taxon>Dryococelus</taxon>
    </lineage>
</organism>
<accession>A0ABQ9HPT3</accession>
<reference evidence="1 2" key="1">
    <citation type="submission" date="2023-02" db="EMBL/GenBank/DDBJ databases">
        <title>LHISI_Scaffold_Assembly.</title>
        <authorList>
            <person name="Stuart O.P."/>
            <person name="Cleave R."/>
            <person name="Magrath M.J.L."/>
            <person name="Mikheyev A.S."/>
        </authorList>
    </citation>
    <scope>NUCLEOTIDE SEQUENCE [LARGE SCALE GENOMIC DNA]</scope>
    <source>
        <strain evidence="1">Daus_M_001</strain>
        <tissue evidence="1">Leg muscle</tissue>
    </source>
</reference>
<dbReference type="Proteomes" id="UP001159363">
    <property type="component" value="Chromosome X"/>
</dbReference>
<name>A0ABQ9HPT3_9NEOP</name>
<gene>
    <name evidence="1" type="ORF">PR048_012580</name>
</gene>
<evidence type="ECO:0000313" key="2">
    <source>
        <dbReference type="Proteomes" id="UP001159363"/>
    </source>
</evidence>
<sequence length="102" mass="12384">MVTENIRVRKDQMKYMLPDYMTHFRQDEIKTKQEWTMTLSIYCLVHVLKLYDEVTHICKILTIFFNRPKYNYHNIRRFTSGLGCYLYCEETSESILSPCNEI</sequence>
<proteinExistence type="predicted"/>
<dbReference type="EMBL" id="JARBHB010000004">
    <property type="protein sequence ID" value="KAJ8886369.1"/>
    <property type="molecule type" value="Genomic_DNA"/>
</dbReference>
<comment type="caution">
    <text evidence="1">The sequence shown here is derived from an EMBL/GenBank/DDBJ whole genome shotgun (WGS) entry which is preliminary data.</text>
</comment>
<evidence type="ECO:0000313" key="1">
    <source>
        <dbReference type="EMBL" id="KAJ8886369.1"/>
    </source>
</evidence>
<keyword evidence="2" id="KW-1185">Reference proteome</keyword>